<proteinExistence type="predicted"/>
<comment type="caution">
    <text evidence="1">The sequence shown here is derived from an EMBL/GenBank/DDBJ whole genome shotgun (WGS) entry which is preliminary data.</text>
</comment>
<evidence type="ECO:0000313" key="1">
    <source>
        <dbReference type="EMBL" id="MBF1659773.1"/>
    </source>
</evidence>
<gene>
    <name evidence="1" type="ORF">HXO58_08065</name>
</gene>
<dbReference type="AlphaFoldDB" id="A0A930L9B7"/>
<sequence>MTTWQTDLADIPRLGAKLVERVKVATRYVSADLEVRVAPEHILYPDYETQALPLDEARVILEGMKRYERRTDKTVYEDRFWRHSKPWRVIIRALKSGPVPPKHAECTSNEPDTFSTPTLGETSVVVRNYAAGRETIIRGGAVRVTDLPAMTVITVWKEQR</sequence>
<evidence type="ECO:0000313" key="2">
    <source>
        <dbReference type="Proteomes" id="UP000713964"/>
    </source>
</evidence>
<organism evidence="1 2">
    <name type="scientific">Rothia mucilaginosa</name>
    <dbReference type="NCBI Taxonomy" id="43675"/>
    <lineage>
        <taxon>Bacteria</taxon>
        <taxon>Bacillati</taxon>
        <taxon>Actinomycetota</taxon>
        <taxon>Actinomycetes</taxon>
        <taxon>Micrococcales</taxon>
        <taxon>Micrococcaceae</taxon>
        <taxon>Rothia</taxon>
    </lineage>
</organism>
<reference evidence="1" key="1">
    <citation type="submission" date="2020-04" db="EMBL/GenBank/DDBJ databases">
        <title>Deep metagenomics examines the oral microbiome during advanced dental caries in children, revealing novel taxa and co-occurrences with host molecules.</title>
        <authorList>
            <person name="Baker J.L."/>
            <person name="Morton J.T."/>
            <person name="Dinis M."/>
            <person name="Alvarez R."/>
            <person name="Tran N.C."/>
            <person name="Knight R."/>
            <person name="Edlund A."/>
        </authorList>
    </citation>
    <scope>NUCLEOTIDE SEQUENCE</scope>
    <source>
        <strain evidence="1">JCVI_29_bin.11</strain>
    </source>
</reference>
<dbReference type="Proteomes" id="UP000713964">
    <property type="component" value="Unassembled WGS sequence"/>
</dbReference>
<name>A0A930L9B7_9MICC</name>
<dbReference type="EMBL" id="JABZXL010000026">
    <property type="protein sequence ID" value="MBF1659773.1"/>
    <property type="molecule type" value="Genomic_DNA"/>
</dbReference>
<protein>
    <submittedName>
        <fullName evidence="1">Uncharacterized protein</fullName>
    </submittedName>
</protein>
<accession>A0A930L9B7</accession>